<dbReference type="Gene3D" id="3.30.559.30">
    <property type="entry name" value="Nonribosomal peptide synthetase, condensation domain"/>
    <property type="match status" value="2"/>
</dbReference>
<dbReference type="Pfam" id="PF00501">
    <property type="entry name" value="AMP-binding"/>
    <property type="match status" value="2"/>
</dbReference>
<dbReference type="InterPro" id="IPR020845">
    <property type="entry name" value="AMP-binding_CS"/>
</dbReference>
<dbReference type="InterPro" id="IPR001242">
    <property type="entry name" value="Condensation_dom"/>
</dbReference>
<dbReference type="CDD" id="cd12117">
    <property type="entry name" value="A_NRPS_Srf_like"/>
    <property type="match status" value="1"/>
</dbReference>
<evidence type="ECO:0000259" key="4">
    <source>
        <dbReference type="PROSITE" id="PS50075"/>
    </source>
</evidence>
<dbReference type="Gene3D" id="1.10.1200.10">
    <property type="entry name" value="ACP-like"/>
    <property type="match status" value="2"/>
</dbReference>
<evidence type="ECO:0000256" key="1">
    <source>
        <dbReference type="ARBA" id="ARBA00001957"/>
    </source>
</evidence>
<dbReference type="Gene3D" id="3.40.50.980">
    <property type="match status" value="2"/>
</dbReference>
<keyword evidence="3" id="KW-0597">Phosphoprotein</keyword>
<evidence type="ECO:0000256" key="2">
    <source>
        <dbReference type="ARBA" id="ARBA00022450"/>
    </source>
</evidence>
<dbReference type="InterPro" id="IPR025110">
    <property type="entry name" value="AMP-bd_C"/>
</dbReference>
<dbReference type="EMBL" id="BNDW01000068">
    <property type="protein sequence ID" value="GHI24874.1"/>
    <property type="molecule type" value="Genomic_DNA"/>
</dbReference>
<protein>
    <submittedName>
        <fullName evidence="5">Pyoverdine synthetase D</fullName>
    </submittedName>
</protein>
<reference evidence="5" key="1">
    <citation type="submission" date="2024-05" db="EMBL/GenBank/DDBJ databases">
        <title>Whole genome shotgun sequence of Streptomyces hydrogenans NBRC 13475.</title>
        <authorList>
            <person name="Komaki H."/>
            <person name="Tamura T."/>
        </authorList>
    </citation>
    <scope>NUCLEOTIDE SEQUENCE</scope>
    <source>
        <strain evidence="5">NBRC 13475</strain>
    </source>
</reference>
<feature type="domain" description="Carrier" evidence="4">
    <location>
        <begin position="1998"/>
        <end position="2073"/>
    </location>
</feature>
<comment type="caution">
    <text evidence="5">The sequence shown here is derived from an EMBL/GenBank/DDBJ whole genome shotgun (WGS) entry which is preliminary data.</text>
</comment>
<dbReference type="InterPro" id="IPR036736">
    <property type="entry name" value="ACP-like_sf"/>
</dbReference>
<proteinExistence type="predicted"/>
<dbReference type="PANTHER" id="PTHR45527">
    <property type="entry name" value="NONRIBOSOMAL PEPTIDE SYNTHETASE"/>
    <property type="match status" value="1"/>
</dbReference>
<dbReference type="PANTHER" id="PTHR45527:SF1">
    <property type="entry name" value="FATTY ACID SYNTHASE"/>
    <property type="match status" value="1"/>
</dbReference>
<dbReference type="Pfam" id="PF00550">
    <property type="entry name" value="PP-binding"/>
    <property type="match status" value="2"/>
</dbReference>
<dbReference type="InterPro" id="IPR000873">
    <property type="entry name" value="AMP-dep_synth/lig_dom"/>
</dbReference>
<dbReference type="Gene3D" id="3.40.50.1820">
    <property type="entry name" value="alpha/beta hydrolase"/>
    <property type="match status" value="1"/>
</dbReference>
<dbReference type="InterPro" id="IPR045851">
    <property type="entry name" value="AMP-bd_C_sf"/>
</dbReference>
<dbReference type="InterPro" id="IPR042099">
    <property type="entry name" value="ANL_N_sf"/>
</dbReference>
<dbReference type="InterPro" id="IPR020806">
    <property type="entry name" value="PKS_PP-bd"/>
</dbReference>
<evidence type="ECO:0000313" key="6">
    <source>
        <dbReference type="Proteomes" id="UP001052739"/>
    </source>
</evidence>
<dbReference type="InterPro" id="IPR006162">
    <property type="entry name" value="Ppantetheine_attach_site"/>
</dbReference>
<feature type="domain" description="Carrier" evidence="4">
    <location>
        <begin position="961"/>
        <end position="1036"/>
    </location>
</feature>
<dbReference type="InterPro" id="IPR023213">
    <property type="entry name" value="CAT-like_dom_sf"/>
</dbReference>
<dbReference type="InterPro" id="IPR010071">
    <property type="entry name" value="AA_adenyl_dom"/>
</dbReference>
<dbReference type="PROSITE" id="PS00012">
    <property type="entry name" value="PHOSPHOPANTETHEINE"/>
    <property type="match status" value="1"/>
</dbReference>
<dbReference type="Gene3D" id="3.40.50.12780">
    <property type="entry name" value="N-terminal domain of ligase-like"/>
    <property type="match status" value="1"/>
</dbReference>
<dbReference type="Pfam" id="PF00975">
    <property type="entry name" value="Thioesterase"/>
    <property type="match status" value="1"/>
</dbReference>
<dbReference type="SUPFAM" id="SSF52777">
    <property type="entry name" value="CoA-dependent acyltransferases"/>
    <property type="match status" value="4"/>
</dbReference>
<dbReference type="Gene3D" id="2.30.38.10">
    <property type="entry name" value="Luciferase, Domain 3"/>
    <property type="match status" value="1"/>
</dbReference>
<name>A0ABQ3PIP8_9ACTN</name>
<dbReference type="Proteomes" id="UP001052739">
    <property type="component" value="Unassembled WGS sequence"/>
</dbReference>
<dbReference type="PROSITE" id="PS00455">
    <property type="entry name" value="AMP_BINDING"/>
    <property type="match status" value="2"/>
</dbReference>
<dbReference type="InterPro" id="IPR029058">
    <property type="entry name" value="AB_hydrolase_fold"/>
</dbReference>
<dbReference type="SMART" id="SM00824">
    <property type="entry name" value="PKS_TE"/>
    <property type="match status" value="1"/>
</dbReference>
<comment type="cofactor">
    <cofactor evidence="1">
        <name>pantetheine 4'-phosphate</name>
        <dbReference type="ChEBI" id="CHEBI:47942"/>
    </cofactor>
</comment>
<dbReference type="SUPFAM" id="SSF56801">
    <property type="entry name" value="Acetyl-CoA synthetase-like"/>
    <property type="match status" value="2"/>
</dbReference>
<organism evidence="5 6">
    <name type="scientific">Streptomyces hydrogenans</name>
    <dbReference type="NCBI Taxonomy" id="1873719"/>
    <lineage>
        <taxon>Bacteria</taxon>
        <taxon>Bacillati</taxon>
        <taxon>Actinomycetota</taxon>
        <taxon>Actinomycetes</taxon>
        <taxon>Kitasatosporales</taxon>
        <taxon>Streptomycetaceae</taxon>
        <taxon>Streptomyces</taxon>
    </lineage>
</organism>
<dbReference type="CDD" id="cd19540">
    <property type="entry name" value="LCL_NRPS-like"/>
    <property type="match status" value="1"/>
</dbReference>
<keyword evidence="2" id="KW-0596">Phosphopantetheine</keyword>
<dbReference type="SUPFAM" id="SSF53474">
    <property type="entry name" value="alpha/beta-Hydrolases"/>
    <property type="match status" value="1"/>
</dbReference>
<dbReference type="Gene3D" id="3.30.559.10">
    <property type="entry name" value="Chloramphenicol acetyltransferase-like domain"/>
    <property type="match status" value="2"/>
</dbReference>
<dbReference type="InterPro" id="IPR009081">
    <property type="entry name" value="PP-bd_ACP"/>
</dbReference>
<evidence type="ECO:0000313" key="5">
    <source>
        <dbReference type="EMBL" id="GHI24874.1"/>
    </source>
</evidence>
<dbReference type="SMART" id="SM00823">
    <property type="entry name" value="PKS_PP"/>
    <property type="match status" value="2"/>
</dbReference>
<dbReference type="PROSITE" id="PS50075">
    <property type="entry name" value="CARRIER"/>
    <property type="match status" value="2"/>
</dbReference>
<dbReference type="Gene3D" id="3.30.300.30">
    <property type="match status" value="2"/>
</dbReference>
<dbReference type="InterPro" id="IPR020802">
    <property type="entry name" value="TesA-like"/>
</dbReference>
<dbReference type="Pfam" id="PF13193">
    <property type="entry name" value="AMP-binding_C"/>
    <property type="match status" value="2"/>
</dbReference>
<dbReference type="SUPFAM" id="SSF47336">
    <property type="entry name" value="ACP-like"/>
    <property type="match status" value="2"/>
</dbReference>
<evidence type="ECO:0000256" key="3">
    <source>
        <dbReference type="ARBA" id="ARBA00022553"/>
    </source>
</evidence>
<dbReference type="InterPro" id="IPR001031">
    <property type="entry name" value="Thioesterase"/>
</dbReference>
<dbReference type="CDD" id="cd19531">
    <property type="entry name" value="LCL_NRPS-like"/>
    <property type="match status" value="1"/>
</dbReference>
<dbReference type="NCBIfam" id="TIGR01733">
    <property type="entry name" value="AA-adenyl-dom"/>
    <property type="match status" value="2"/>
</dbReference>
<accession>A0ABQ3PIP8</accession>
<dbReference type="RefSeq" id="WP_190226452.1">
    <property type="nucleotide sequence ID" value="NZ_BNBS01000195.1"/>
</dbReference>
<dbReference type="CDD" id="cd17643">
    <property type="entry name" value="A_NRPS_Cytc1-like"/>
    <property type="match status" value="1"/>
</dbReference>
<keyword evidence="6" id="KW-1185">Reference proteome</keyword>
<sequence>MFPLSFAQQRLWFLNRLDTAAWTYNLPLALRLEGPLDTAALRSALGDLVARHESLRTVFPEVDGEPRQRVRAGVDAAEFVTETDVPAAELPATLDRLARHTFDLTADLPLKVWLLRTGPDRHTLYLVLHHIVGDGWSMALLGRDLGTAYAARRAGTAPDWEPLPVQYADYALWQRELLEGPDGAELLDHWTGRLTGLPDELPLPLDRPRPDVSGDDGGEVRLDLPAALHTRLLRLARDADASLFMVVHAALAALLTRLGAGTDIPLGTMDAGRAEEDLEDLIGFFVNTLVLRLDTGGDPTFRQLLARARETDLAALAHPELPFDRLVEALNPSRALNRHPLFQVALVLQNNAAAQYALDGLTVTELRNRTIAAHFDLSVSFTDRYAPDGTPLDLSLQVVHRTELFDRETVTAFAHRLVRLLEAVADDPDRTLGDLDLLDARERATVLYGWNGLTRPAPTSGLARAFARQAALTPEAPAVSDPDETLDYAELDRRSDLLAGRLRRLGVTAETRVGLLQQRSAALVVSMLAVLKAGGCFVPLPLTAPTERLRDILDGSRAALLLVDDALRDHEAATAAGRPTLDVTGFAATADDRAAVPDGAAHPDQAAYIMYTSGSTGAPKGVVTTQAGVLAFARDRCWQDERPRRALLHSPHAFDASTCEIWVPLLSGGEVVVAPPGEVDGSVVRAAGLTDVLLVSGLFQVVAEEDPDCFAGVREVMTGGDVISSAAVRAVLRRHPDLRVRATYGPTELTMCSVQMALHDPDAVPDSVPMGRPMDDTAVYLLDDRLRPVPVGVVGELYGAGAGLARGYAGRAGLSAERFVADPFGPPGTRMYRTGDLARWRADGTLEFAGRADTQVKIRGFRVEPGEVESALLRHPHVAQAHVHAREDRPGDKRLVGYLVPAVPTPDLAGIRAAAASVLPPYMVPSALVPLAQLPLTPNGKIDRKGLPAPGDTDPGAAYVAPRDDRERALCALFAEVLRVPRVGVHDGFFALGGHSLLAIRLVNRIRAALGADLGVATLFRAPTVAELAPRLLEPDAGGRIPAVPRTAPLPLSHQQEGLWFLHQLDPASPVYNVPLALRLRGRLDPDRLSRALGRLVARHESLRTRFVAVDGAPVQITDPAPDPRPLTATPTHPDQVPEALAAAATRPFDLAADPLLRAELLRLGPAEHVLLLCTHHIVADGWSAGVLLDELATLYTDPDAPLPDLAVQPADHAVWQRARLADDVLDKQLGYWRERLHALPQLDFPTDRPRGTAAGHPGATVELRLQDGIGASLRALADTERASLLSVVMAGFLLVLSRHSGQDDIGIGSVLYGRDRPELEPLVGYFANTVVLRADLAGNPTFRELAHRCELAVRGATDHQDLPFSTLVEQLRPAREPGRNPLFQISLTLHADETAAAGPAFGPVTAEPLPVTGSVARFDLAAHATVTADGGLRLQAEYATDLFDEDRMTRLLEHLGRVLARAAAEPDAPVGAFVLPGPDETALLRRWSAARREVPADTSLWDLFAAQAARRPDAVAVVAGEERTGYAELARRAERLAARLAARGITRGSLVGLCVRRDTDLVVGILGILRAGAAYVPLDPDYPARRLSYMAADAGLSVVVTQTGLDVPGTALLLDADTDGDLPVPEVTVTGADLAYLIYTSGSTGEPKAVTVPHGQVVRLMRATQDRYGFDERDVWTLFHSFAFDFSVWELWGALVHGGRLVVVPFWQTRSPEDFHRLLVREGVTVLNQTPAAFRQLVAADEERQEPLALRYVIFGGDALDTESVRRWFDRHGEDRPRLVNMYGITETTVHVTHCPLTRELLRENASPLGEPIPDLSLWVVDRAGHPAPLGVPGELLVGGAGLSWGYLHQPGLSARRFVADGFGGAPGARLYRSGDLARRRADGGLEYLGRIDHQVKIRGHRIELGEIEAVLAAHPDVDHACVAVRDDRLVGYVVPATPGGPGDLGALRAHLAARLPAYMVPAALVSVERIVLTANGKVDRAALPAPEPVRAGESVAPRDATERAVARVWGRLLGTDRIGVHDSFFDLGGTSLDLTRLRAEIRREFGADLDVRDLYAAPTVERTAMLLDPSHRKRTLPSPLVPVKPTGSRPPLFLVHAVGGSVVPYLPLARLVHPEQPLYGLEDPGLDGGPLTTSLTALAERYVDAIRAVQPHGPYHLGGWSLGGLVAAEMAGRLTAAGEEAALVVMLDTGMPPYLGEEQPDRAALLGGFVHDLAGLSGAPAPGYDEAALRGLTPDRQDEALLDLLEGAGLVPAGIREDLRDRIRVFEANTRALLRHRPGPVDGRLVLLSASRQPRRPATRPWRLLARGGFELHTVPGDHHSMMRQPHLTTLAESLQGVLDRLSRP</sequence>
<dbReference type="Pfam" id="PF00668">
    <property type="entry name" value="Condensation"/>
    <property type="match status" value="2"/>
</dbReference>
<gene>
    <name evidence="5" type="primary">pvdD</name>
    <name evidence="5" type="ORF">Shyd_62450</name>
</gene>